<evidence type="ECO:0000256" key="1">
    <source>
        <dbReference type="SAM" id="MobiDB-lite"/>
    </source>
</evidence>
<dbReference type="EMBL" id="JAQOWY010000353">
    <property type="protein sequence ID" value="KAK1843528.1"/>
    <property type="molecule type" value="Genomic_DNA"/>
</dbReference>
<protein>
    <submittedName>
        <fullName evidence="2">Uncharacterized protein</fullName>
    </submittedName>
</protein>
<gene>
    <name evidence="2" type="ORF">CCHR01_13830</name>
</gene>
<evidence type="ECO:0000313" key="2">
    <source>
        <dbReference type="EMBL" id="KAK1843528.1"/>
    </source>
</evidence>
<proteinExistence type="predicted"/>
<organism evidence="2 3">
    <name type="scientific">Colletotrichum chrysophilum</name>
    <dbReference type="NCBI Taxonomy" id="1836956"/>
    <lineage>
        <taxon>Eukaryota</taxon>
        <taxon>Fungi</taxon>
        <taxon>Dikarya</taxon>
        <taxon>Ascomycota</taxon>
        <taxon>Pezizomycotina</taxon>
        <taxon>Sordariomycetes</taxon>
        <taxon>Hypocreomycetidae</taxon>
        <taxon>Glomerellales</taxon>
        <taxon>Glomerellaceae</taxon>
        <taxon>Colletotrichum</taxon>
        <taxon>Colletotrichum gloeosporioides species complex</taxon>
    </lineage>
</organism>
<accession>A0AAD9ECT9</accession>
<dbReference type="AlphaFoldDB" id="A0AAD9ECT9"/>
<feature type="compositionally biased region" description="Basic and acidic residues" evidence="1">
    <location>
        <begin position="129"/>
        <end position="144"/>
    </location>
</feature>
<dbReference type="Proteomes" id="UP001243330">
    <property type="component" value="Unassembled WGS sequence"/>
</dbReference>
<feature type="region of interest" description="Disordered" evidence="1">
    <location>
        <begin position="1"/>
        <end position="29"/>
    </location>
</feature>
<reference evidence="2" key="1">
    <citation type="submission" date="2023-01" db="EMBL/GenBank/DDBJ databases">
        <title>Colletotrichum chrysophilum M932 genome sequence.</title>
        <authorList>
            <person name="Baroncelli R."/>
        </authorList>
    </citation>
    <scope>NUCLEOTIDE SEQUENCE</scope>
    <source>
        <strain evidence="2">M932</strain>
    </source>
</reference>
<name>A0AAD9ECT9_9PEZI</name>
<sequence>MQKNSNANREREHRQVSSSKRSEKTAKRHCSRSSGLLMLGFRPLCPLSLVKRHRGRQFFGGRVICWLLGGQPSLAIPTDAPLVSYRRRVSYRDGESQSGSSNTGVGRLVAGCIRRTRMEIRMTRANMRRAKEEFRRRRSSDKGGHFTNAFHDSEKTPSWLHFATTAANPRRKETESAPWRVQKAESSIQVLGKHNNRMSHSGRQPQRKFVTTFSTMLSGWASNDRYLGTCARSGPIAICGSLSSSSRSVL</sequence>
<evidence type="ECO:0000313" key="3">
    <source>
        <dbReference type="Proteomes" id="UP001243330"/>
    </source>
</evidence>
<feature type="compositionally biased region" description="Basic and acidic residues" evidence="1">
    <location>
        <begin position="8"/>
        <end position="25"/>
    </location>
</feature>
<keyword evidence="3" id="KW-1185">Reference proteome</keyword>
<feature type="region of interest" description="Disordered" evidence="1">
    <location>
        <begin position="128"/>
        <end position="152"/>
    </location>
</feature>
<comment type="caution">
    <text evidence="2">The sequence shown here is derived from an EMBL/GenBank/DDBJ whole genome shotgun (WGS) entry which is preliminary data.</text>
</comment>